<dbReference type="AlphaFoldDB" id="A0A7Y9GMK9"/>
<keyword evidence="1" id="KW-0472">Membrane</keyword>
<comment type="caution">
    <text evidence="2">The sequence shown here is derived from an EMBL/GenBank/DDBJ whole genome shotgun (WGS) entry which is preliminary data.</text>
</comment>
<keyword evidence="1" id="KW-0812">Transmembrane</keyword>
<organism evidence="2 3">
    <name type="scientific">Microbacterium immunditiarum</name>
    <dbReference type="NCBI Taxonomy" id="337480"/>
    <lineage>
        <taxon>Bacteria</taxon>
        <taxon>Bacillati</taxon>
        <taxon>Actinomycetota</taxon>
        <taxon>Actinomycetes</taxon>
        <taxon>Micrococcales</taxon>
        <taxon>Microbacteriaceae</taxon>
        <taxon>Microbacterium</taxon>
    </lineage>
</organism>
<evidence type="ECO:0000256" key="1">
    <source>
        <dbReference type="SAM" id="Phobius"/>
    </source>
</evidence>
<keyword evidence="1" id="KW-1133">Transmembrane helix</keyword>
<gene>
    <name evidence="2" type="ORF">BJ991_000153</name>
</gene>
<protein>
    <submittedName>
        <fullName evidence="2">Uncharacterized protein</fullName>
    </submittedName>
</protein>
<keyword evidence="3" id="KW-1185">Reference proteome</keyword>
<name>A0A7Y9GMK9_9MICO</name>
<dbReference type="Proteomes" id="UP000576969">
    <property type="component" value="Unassembled WGS sequence"/>
</dbReference>
<evidence type="ECO:0000313" key="2">
    <source>
        <dbReference type="EMBL" id="NYE18125.1"/>
    </source>
</evidence>
<feature type="transmembrane region" description="Helical" evidence="1">
    <location>
        <begin position="6"/>
        <end position="23"/>
    </location>
</feature>
<evidence type="ECO:0000313" key="3">
    <source>
        <dbReference type="Proteomes" id="UP000576969"/>
    </source>
</evidence>
<proteinExistence type="predicted"/>
<dbReference type="EMBL" id="JACCBV010000001">
    <property type="protein sequence ID" value="NYE18125.1"/>
    <property type="molecule type" value="Genomic_DNA"/>
</dbReference>
<accession>A0A7Y9GMK9</accession>
<reference evidence="2 3" key="1">
    <citation type="submission" date="2020-07" db="EMBL/GenBank/DDBJ databases">
        <title>Sequencing the genomes of 1000 actinobacteria strains.</title>
        <authorList>
            <person name="Klenk H.-P."/>
        </authorList>
    </citation>
    <scope>NUCLEOTIDE SEQUENCE [LARGE SCALE GENOMIC DNA]</scope>
    <source>
        <strain evidence="2 3">DSM 24662</strain>
    </source>
</reference>
<sequence>MEFVMVAFVCAAGLIIPVALGFAPSQRRRARGR</sequence>